<feature type="compositionally biased region" description="Basic and acidic residues" evidence="1">
    <location>
        <begin position="94"/>
        <end position="108"/>
    </location>
</feature>
<reference evidence="2 3" key="1">
    <citation type="journal article" date="2014" name="Int. J. Syst. Evol. Microbiol.">
        <title>Complete genome sequence of Corynebacterium casei LMG S-19264T (=DSM 44701T), isolated from a smear-ripened cheese.</title>
        <authorList>
            <consortium name="US DOE Joint Genome Institute (JGI-PGF)"/>
            <person name="Walter F."/>
            <person name="Albersmeier A."/>
            <person name="Kalinowski J."/>
            <person name="Ruckert C."/>
        </authorList>
    </citation>
    <scope>NUCLEOTIDE SEQUENCE [LARGE SCALE GENOMIC DNA]</scope>
    <source>
        <strain evidence="2 3">JCM 4205</strain>
    </source>
</reference>
<comment type="caution">
    <text evidence="2">The sequence shown here is derived from an EMBL/GenBank/DDBJ whole genome shotgun (WGS) entry which is preliminary data.</text>
</comment>
<evidence type="ECO:0000313" key="3">
    <source>
        <dbReference type="Proteomes" id="UP000642014"/>
    </source>
</evidence>
<dbReference type="AlphaFoldDB" id="A0AAV4KR10"/>
<evidence type="ECO:0000313" key="2">
    <source>
        <dbReference type="EMBL" id="GGR49680.1"/>
    </source>
</evidence>
<gene>
    <name evidence="2" type="ORF">GCM10010497_61250</name>
</gene>
<feature type="region of interest" description="Disordered" evidence="1">
    <location>
        <begin position="1"/>
        <end position="27"/>
    </location>
</feature>
<proteinExistence type="predicted"/>
<protein>
    <submittedName>
        <fullName evidence="2">Uncharacterized protein</fullName>
    </submittedName>
</protein>
<sequence>MITGTADVITPSEPSWIPPFTRPSPRQFGKPVIALRHEGADAVLQDRPRSLPLEDRATRPLAHRLGAASARPAVRGFQADAHARHAAAVGRLPPENRNDRKTREEPDAKTTVGDLALAGRRRGSHRDPARPRRHEDHLRDSSSAWPTAHPPRRGDQPGDVRTHRPPFPTVP</sequence>
<feature type="compositionally biased region" description="Basic and acidic residues" evidence="1">
    <location>
        <begin position="46"/>
        <end position="58"/>
    </location>
</feature>
<feature type="compositionally biased region" description="Basic and acidic residues" evidence="1">
    <location>
        <begin position="125"/>
        <end position="140"/>
    </location>
</feature>
<feature type="region of interest" description="Disordered" evidence="1">
    <location>
        <begin position="46"/>
        <end position="171"/>
    </location>
</feature>
<dbReference type="EMBL" id="BMSJ01000016">
    <property type="protein sequence ID" value="GGR49680.1"/>
    <property type="molecule type" value="Genomic_DNA"/>
</dbReference>
<feature type="compositionally biased region" description="Basic and acidic residues" evidence="1">
    <location>
        <begin position="152"/>
        <end position="162"/>
    </location>
</feature>
<name>A0AAV4KR10_9ACTN</name>
<dbReference type="Proteomes" id="UP000642014">
    <property type="component" value="Unassembled WGS sequence"/>
</dbReference>
<evidence type="ECO:0000256" key="1">
    <source>
        <dbReference type="SAM" id="MobiDB-lite"/>
    </source>
</evidence>
<organism evidence="2 3">
    <name type="scientific">Streptomyces cinereoruber</name>
    <dbReference type="NCBI Taxonomy" id="67260"/>
    <lineage>
        <taxon>Bacteria</taxon>
        <taxon>Bacillati</taxon>
        <taxon>Actinomycetota</taxon>
        <taxon>Actinomycetes</taxon>
        <taxon>Kitasatosporales</taxon>
        <taxon>Streptomycetaceae</taxon>
        <taxon>Streptomyces</taxon>
    </lineage>
</organism>
<accession>A0AAV4KR10</accession>